<feature type="compositionally biased region" description="Basic and acidic residues" evidence="1">
    <location>
        <begin position="138"/>
        <end position="151"/>
    </location>
</feature>
<dbReference type="OrthoDB" id="1913135at2759"/>
<feature type="compositionally biased region" description="Polar residues" evidence="1">
    <location>
        <begin position="293"/>
        <end position="305"/>
    </location>
</feature>
<proteinExistence type="predicted"/>
<evidence type="ECO:0000313" key="3">
    <source>
        <dbReference type="Proteomes" id="UP000326396"/>
    </source>
</evidence>
<dbReference type="PANTHER" id="PTHR34660:SF3">
    <property type="entry name" value="RRM DOMAIN-CONTAINING PROTEIN"/>
    <property type="match status" value="1"/>
</dbReference>
<evidence type="ECO:0000256" key="1">
    <source>
        <dbReference type="SAM" id="MobiDB-lite"/>
    </source>
</evidence>
<feature type="compositionally biased region" description="Pro residues" evidence="1">
    <location>
        <begin position="415"/>
        <end position="435"/>
    </location>
</feature>
<feature type="region of interest" description="Disordered" evidence="1">
    <location>
        <begin position="127"/>
        <end position="151"/>
    </location>
</feature>
<comment type="caution">
    <text evidence="2">The sequence shown here is derived from an EMBL/GenBank/DDBJ whole genome shotgun (WGS) entry which is preliminary data.</text>
</comment>
<dbReference type="EMBL" id="SZYD01001651">
    <property type="protein sequence ID" value="KAD0475163.1"/>
    <property type="molecule type" value="Genomic_DNA"/>
</dbReference>
<dbReference type="Proteomes" id="UP000326396">
    <property type="component" value="Unassembled WGS sequence"/>
</dbReference>
<organism evidence="2 3">
    <name type="scientific">Mikania micrantha</name>
    <name type="common">bitter vine</name>
    <dbReference type="NCBI Taxonomy" id="192012"/>
    <lineage>
        <taxon>Eukaryota</taxon>
        <taxon>Viridiplantae</taxon>
        <taxon>Streptophyta</taxon>
        <taxon>Embryophyta</taxon>
        <taxon>Tracheophyta</taxon>
        <taxon>Spermatophyta</taxon>
        <taxon>Magnoliopsida</taxon>
        <taxon>eudicotyledons</taxon>
        <taxon>Gunneridae</taxon>
        <taxon>Pentapetalae</taxon>
        <taxon>asterids</taxon>
        <taxon>campanulids</taxon>
        <taxon>Asterales</taxon>
        <taxon>Asteraceae</taxon>
        <taxon>Asteroideae</taxon>
        <taxon>Heliantheae alliance</taxon>
        <taxon>Eupatorieae</taxon>
        <taxon>Mikania</taxon>
    </lineage>
</organism>
<feature type="compositionally biased region" description="Basic and acidic residues" evidence="1">
    <location>
        <begin position="181"/>
        <end position="209"/>
    </location>
</feature>
<reference evidence="2 3" key="1">
    <citation type="submission" date="2019-05" db="EMBL/GenBank/DDBJ databases">
        <title>Mikania micrantha, genome provides insights into the molecular mechanism of rapid growth.</title>
        <authorList>
            <person name="Liu B."/>
        </authorList>
    </citation>
    <scope>NUCLEOTIDE SEQUENCE [LARGE SCALE GENOMIC DNA]</scope>
    <source>
        <strain evidence="2">NLD-2019</strain>
        <tissue evidence="2">Leaf</tissue>
    </source>
</reference>
<evidence type="ECO:0000313" key="2">
    <source>
        <dbReference type="EMBL" id="KAD0475163.1"/>
    </source>
</evidence>
<accession>A0A5N6LEZ1</accession>
<feature type="compositionally biased region" description="Pro residues" evidence="1">
    <location>
        <begin position="395"/>
        <end position="404"/>
    </location>
</feature>
<protein>
    <submittedName>
        <fullName evidence="2">Uncharacterized protein</fullName>
    </submittedName>
</protein>
<feature type="compositionally biased region" description="Polar residues" evidence="1">
    <location>
        <begin position="373"/>
        <end position="384"/>
    </location>
</feature>
<keyword evidence="3" id="KW-1185">Reference proteome</keyword>
<feature type="compositionally biased region" description="Polar residues" evidence="1">
    <location>
        <begin position="314"/>
        <end position="323"/>
    </location>
</feature>
<feature type="region of interest" description="Disordered" evidence="1">
    <location>
        <begin position="249"/>
        <end position="334"/>
    </location>
</feature>
<sequence length="512" mass="55880">MSTFLRLWVLWEEIKSGNECKDMVNGEENSAGVLSILAAALKSNQKLLFIGISCSHCLCSLCNVSVLSVSTTGYERKPTIDEPDLLKKGYNGELLHHNNEQDKEKNGFTDRRQVVMDVTGFGGNVMVSRMNGSTPPLDNRRHEKMKEKGSDGRQVVMDVAGFGGNVAVPNRINGITPPPLDNRRNGNEKKMEKVKEKDERKKAKMDKNRHMMKSDSVDIAYNLSAYPLENSIQGVGNEGLLKKRKAIETNGVSHENEPRPNKMARSVSNISPENGRKLDFLQNPSPSLLDKQGASQGTSLNSHNVGSKGGQRVNGVTTSQPVSISAKKPPMPAFNHVPSKSYPIKSPSVITNQVATQSPPTIKPQLNHIAVQPPTSKPSSTIPNTIPAHHQLPSLSPPPPPVQPPSTSSKQPMSQPKPPPAVVNKVAPPPPPPLAIPKKKPPHPDTKHLTQILSVPKLDPWCGFDAQEWLLSSKAAPTSKKPPINEPEDQVWSEAKHIESVDVCALPYVIPY</sequence>
<name>A0A5N6LEZ1_9ASTR</name>
<feature type="compositionally biased region" description="Low complexity" evidence="1">
    <location>
        <begin position="405"/>
        <end position="414"/>
    </location>
</feature>
<feature type="region of interest" description="Disordered" evidence="1">
    <location>
        <begin position="170"/>
        <end position="209"/>
    </location>
</feature>
<feature type="region of interest" description="Disordered" evidence="1">
    <location>
        <begin position="370"/>
        <end position="448"/>
    </location>
</feature>
<dbReference type="PANTHER" id="PTHR34660">
    <property type="entry name" value="MYB-LIKE PROTEIN X"/>
    <property type="match status" value="1"/>
</dbReference>
<gene>
    <name evidence="2" type="ORF">E3N88_44214</name>
</gene>
<dbReference type="AlphaFoldDB" id="A0A5N6LEZ1"/>